<keyword evidence="1" id="KW-0677">Repeat</keyword>
<evidence type="ECO:0000313" key="5">
    <source>
        <dbReference type="EMBL" id="RLU26433.1"/>
    </source>
</evidence>
<dbReference type="PANTHER" id="PTHR24126">
    <property type="entry name" value="ANKYRIN REPEAT, PH AND SEC7 DOMAIN CONTAINING PROTEIN SECG-RELATED"/>
    <property type="match status" value="1"/>
</dbReference>
<dbReference type="AlphaFoldDB" id="A0A3L8E1V0"/>
<reference evidence="5" key="1">
    <citation type="journal article" date="2018" name="Genome Res.">
        <title>The genomic architecture and molecular evolution of ant odorant receptors.</title>
        <authorList>
            <person name="McKenzie S.K."/>
            <person name="Kronauer D.J.C."/>
        </authorList>
    </citation>
    <scope>NUCLEOTIDE SEQUENCE [LARGE SCALE GENOMIC DNA]</scope>
    <source>
        <strain evidence="5">Clonal line C1</strain>
    </source>
</reference>
<feature type="repeat" description="ANK" evidence="3">
    <location>
        <begin position="544"/>
        <end position="576"/>
    </location>
</feature>
<accession>A0A3L8E1V0</accession>
<dbReference type="PROSITE" id="PS50297">
    <property type="entry name" value="ANK_REP_REGION"/>
    <property type="match status" value="3"/>
</dbReference>
<dbReference type="InterPro" id="IPR002110">
    <property type="entry name" value="Ankyrin_rpt"/>
</dbReference>
<feature type="compositionally biased region" description="Basic and acidic residues" evidence="4">
    <location>
        <begin position="116"/>
        <end position="144"/>
    </location>
</feature>
<evidence type="ECO:0000256" key="3">
    <source>
        <dbReference type="PROSITE-ProRule" id="PRU00023"/>
    </source>
</evidence>
<proteinExistence type="predicted"/>
<dbReference type="Proteomes" id="UP000279307">
    <property type="component" value="Chromosome 1"/>
</dbReference>
<feature type="repeat" description="ANK" evidence="3">
    <location>
        <begin position="510"/>
        <end position="531"/>
    </location>
</feature>
<protein>
    <submittedName>
        <fullName evidence="5">Uncharacterized protein</fullName>
    </submittedName>
</protein>
<sequence length="604" mass="65721">MSRVMTSAYETMIECEQRKMTTPCRSVKTCFDDCEPDNPGPLLAGRMKKIPSSLLASPIVSEHSSLEESAISSSAENILPGESYGENVNEGAREKEDNDEERNLGIFLNLISDTSEMDKSRSEEFESTSNDKCKETNGNEKKESISISTAYGTMMEGAPTCRAARQEQIREERKFKDQEKNKKNQIVLEIQMQERNAAFDGGNVHADGDAQVSTVMTDVRIYCENVAELRLDKDEGRVEDAEIITGQQDDGNKLFYDAVRSGNAKRVSALISSGCVQNLDEPDWNVSGDPSLLVAATNHYLPVLSILLASGCDPAVRSPRGETALHRVILNSGLGNMLQLVEDLLKHGCPPSVKEAGSGSTALHMLSRQLAHAPLRSLHHNFDAALKTLELLAQAGPVNAKDHQGRSALHILASSTIFDNHKTDIESLIETLLAAGVNTALQNDRGETALHESLECSALNTAMLLIPRTSVGIASRYGETPLHIASRKNHVDIVAKLLEHGEDPSTQDAGGNTPLHLASARGFHQTVSLLVTSPLAQLEKVNIDGLTALQVAAESGFINAVRLLLKAGADPSQTMRYCGTILRRHPDISLLIDHELTRRRQLAA</sequence>
<organism evidence="5">
    <name type="scientific">Ooceraea biroi</name>
    <name type="common">Clonal raider ant</name>
    <name type="synonym">Cerapachys biroi</name>
    <dbReference type="NCBI Taxonomy" id="2015173"/>
    <lineage>
        <taxon>Eukaryota</taxon>
        <taxon>Metazoa</taxon>
        <taxon>Ecdysozoa</taxon>
        <taxon>Arthropoda</taxon>
        <taxon>Hexapoda</taxon>
        <taxon>Insecta</taxon>
        <taxon>Pterygota</taxon>
        <taxon>Neoptera</taxon>
        <taxon>Endopterygota</taxon>
        <taxon>Hymenoptera</taxon>
        <taxon>Apocrita</taxon>
        <taxon>Aculeata</taxon>
        <taxon>Formicoidea</taxon>
        <taxon>Formicidae</taxon>
        <taxon>Dorylinae</taxon>
        <taxon>Ooceraea</taxon>
    </lineage>
</organism>
<feature type="region of interest" description="Disordered" evidence="4">
    <location>
        <begin position="115"/>
        <end position="145"/>
    </location>
</feature>
<dbReference type="OrthoDB" id="448455at2759"/>
<reference evidence="5" key="2">
    <citation type="submission" date="2018-07" db="EMBL/GenBank/DDBJ databases">
        <authorList>
            <person name="Mckenzie S.K."/>
            <person name="Kronauer D.J.C."/>
        </authorList>
    </citation>
    <scope>NUCLEOTIDE SEQUENCE</scope>
    <source>
        <strain evidence="5">Clonal line C1</strain>
    </source>
</reference>
<dbReference type="SMART" id="SM00248">
    <property type="entry name" value="ANK"/>
    <property type="match status" value="9"/>
</dbReference>
<evidence type="ECO:0000256" key="2">
    <source>
        <dbReference type="ARBA" id="ARBA00023043"/>
    </source>
</evidence>
<gene>
    <name evidence="5" type="ORF">DMN91_000227</name>
</gene>
<dbReference type="Gene3D" id="1.25.40.20">
    <property type="entry name" value="Ankyrin repeat-containing domain"/>
    <property type="match status" value="4"/>
</dbReference>
<dbReference type="EMBL" id="QOIP01000001">
    <property type="protein sequence ID" value="RLU26433.1"/>
    <property type="molecule type" value="Genomic_DNA"/>
</dbReference>
<dbReference type="PANTHER" id="PTHR24126:SF14">
    <property type="entry name" value="ANK_REP_REGION DOMAIN-CONTAINING PROTEIN"/>
    <property type="match status" value="1"/>
</dbReference>
<name>A0A3L8E1V0_OOCBI</name>
<feature type="repeat" description="ANK" evidence="3">
    <location>
        <begin position="477"/>
        <end position="509"/>
    </location>
</feature>
<comment type="caution">
    <text evidence="5">The sequence shown here is derived from an EMBL/GenBank/DDBJ whole genome shotgun (WGS) entry which is preliminary data.</text>
</comment>
<evidence type="ECO:0000256" key="1">
    <source>
        <dbReference type="ARBA" id="ARBA00022737"/>
    </source>
</evidence>
<dbReference type="SUPFAM" id="SSF48403">
    <property type="entry name" value="Ankyrin repeat"/>
    <property type="match status" value="1"/>
</dbReference>
<feature type="region of interest" description="Disordered" evidence="4">
    <location>
        <begin position="71"/>
        <end position="103"/>
    </location>
</feature>
<dbReference type="Pfam" id="PF00023">
    <property type="entry name" value="Ank"/>
    <property type="match status" value="2"/>
</dbReference>
<dbReference type="InterPro" id="IPR036770">
    <property type="entry name" value="Ankyrin_rpt-contain_sf"/>
</dbReference>
<keyword evidence="2 3" id="KW-0040">ANK repeat</keyword>
<dbReference type="PRINTS" id="PR01415">
    <property type="entry name" value="ANKYRIN"/>
</dbReference>
<dbReference type="Pfam" id="PF12796">
    <property type="entry name" value="Ank_2"/>
    <property type="match status" value="1"/>
</dbReference>
<evidence type="ECO:0000256" key="4">
    <source>
        <dbReference type="SAM" id="MobiDB-lite"/>
    </source>
</evidence>
<dbReference type="PROSITE" id="PS50088">
    <property type="entry name" value="ANK_REPEAT"/>
    <property type="match status" value="3"/>
</dbReference>